<reference evidence="1 2" key="1">
    <citation type="submission" date="2020-03" db="EMBL/GenBank/DDBJ databases">
        <title>Genomic Encyclopedia of Type Strains, Phase IV (KMG-IV): sequencing the most valuable type-strain genomes for metagenomic binning, comparative biology and taxonomic classification.</title>
        <authorList>
            <person name="Goeker M."/>
        </authorList>
    </citation>
    <scope>NUCLEOTIDE SEQUENCE [LARGE SCALE GENOMIC DNA]</scope>
    <source>
        <strain evidence="1 2">DSM 105096</strain>
    </source>
</reference>
<dbReference type="Proteomes" id="UP000770785">
    <property type="component" value="Unassembled WGS sequence"/>
</dbReference>
<protein>
    <submittedName>
        <fullName evidence="1">UPF0271 protein</fullName>
    </submittedName>
</protein>
<dbReference type="InterPro" id="IPR011330">
    <property type="entry name" value="Glyco_hydro/deAcase_b/a-brl"/>
</dbReference>
<dbReference type="NCBIfam" id="NF003814">
    <property type="entry name" value="PRK05406.1-3"/>
    <property type="match status" value="1"/>
</dbReference>
<dbReference type="EMBL" id="JAATJH010000001">
    <property type="protein sequence ID" value="NJC24597.1"/>
    <property type="molecule type" value="Genomic_DNA"/>
</dbReference>
<evidence type="ECO:0000313" key="1">
    <source>
        <dbReference type="EMBL" id="NJC24597.1"/>
    </source>
</evidence>
<keyword evidence="2" id="KW-1185">Reference proteome</keyword>
<dbReference type="Gene3D" id="3.20.20.370">
    <property type="entry name" value="Glycoside hydrolase/deacetylase"/>
    <property type="match status" value="1"/>
</dbReference>
<sequence>MDFNADLGESWYQHRVGSDTGLMPFLDSCNIACGFHGGDALTMRRTIELALFHGVNVGAHPSYPDREHFGRRKMDIPPEQLEALLLYQVAALQGMTAAAGGELRHIKLHGALYHHAAFGADAMAAQSVVRVARALGKLTIYGPQGSHLEREALHAKVPFLAEGFVDRRYEAYNRLMPRKEKTALLQSAGECADQARDLINGTVQLASGQSATVAVQTICVHGDHRGCEERARAVREVLDRTAA</sequence>
<dbReference type="NCBIfam" id="NF003816">
    <property type="entry name" value="PRK05406.1-5"/>
    <property type="match status" value="1"/>
</dbReference>
<dbReference type="PANTHER" id="PTHR30292:SF0">
    <property type="entry name" value="5-OXOPROLINASE SUBUNIT A"/>
    <property type="match status" value="1"/>
</dbReference>
<accession>A0ABX0X5Y5</accession>
<dbReference type="Pfam" id="PF03746">
    <property type="entry name" value="LamB_YcsF"/>
    <property type="match status" value="1"/>
</dbReference>
<dbReference type="CDD" id="cd10787">
    <property type="entry name" value="LamB_YcsF_like"/>
    <property type="match status" value="1"/>
</dbReference>
<evidence type="ECO:0000313" key="2">
    <source>
        <dbReference type="Proteomes" id="UP000770785"/>
    </source>
</evidence>
<name>A0ABX0X5Y5_9BACT</name>
<dbReference type="PANTHER" id="PTHR30292">
    <property type="entry name" value="UNCHARACTERIZED PROTEIN YBGL-RELATED"/>
    <property type="match status" value="1"/>
</dbReference>
<dbReference type="RefSeq" id="WP_168035419.1">
    <property type="nucleotide sequence ID" value="NZ_JAATJH010000001.1"/>
</dbReference>
<dbReference type="InterPro" id="IPR005501">
    <property type="entry name" value="LamB/YcsF/PxpA-like"/>
</dbReference>
<proteinExistence type="predicted"/>
<comment type="caution">
    <text evidence="1">The sequence shown here is derived from an EMBL/GenBank/DDBJ whole genome shotgun (WGS) entry which is preliminary data.</text>
</comment>
<dbReference type="SUPFAM" id="SSF88713">
    <property type="entry name" value="Glycoside hydrolase/deacetylase"/>
    <property type="match status" value="1"/>
</dbReference>
<gene>
    <name evidence="1" type="ORF">GGR27_000078</name>
</gene>
<organism evidence="1 2">
    <name type="scientific">Neolewinella antarctica</name>
    <dbReference type="NCBI Taxonomy" id="442734"/>
    <lineage>
        <taxon>Bacteria</taxon>
        <taxon>Pseudomonadati</taxon>
        <taxon>Bacteroidota</taxon>
        <taxon>Saprospiria</taxon>
        <taxon>Saprospirales</taxon>
        <taxon>Lewinellaceae</taxon>
        <taxon>Neolewinella</taxon>
    </lineage>
</organism>